<name>A0ACB6RLD7_9PLEO</name>
<sequence>MLVENVPAEHVKWGWKLASLRKMASFGLNVFFSNAEVLSGFNLLVGADGAWSKTRSLFSQDRPHHSGLSGWSMQVSNAKETAPEAYAFVNCGSVFAYSDRKGLFGQQLGDGSLNVSCYGPYPADFTKHCGFDADYLEVANSYEEIMFKHAH</sequence>
<evidence type="ECO:0000313" key="1">
    <source>
        <dbReference type="EMBL" id="KAF2622543.1"/>
    </source>
</evidence>
<evidence type="ECO:0000313" key="2">
    <source>
        <dbReference type="Proteomes" id="UP000799754"/>
    </source>
</evidence>
<organism evidence="1 2">
    <name type="scientific">Macroventuria anomochaeta</name>
    <dbReference type="NCBI Taxonomy" id="301207"/>
    <lineage>
        <taxon>Eukaryota</taxon>
        <taxon>Fungi</taxon>
        <taxon>Dikarya</taxon>
        <taxon>Ascomycota</taxon>
        <taxon>Pezizomycotina</taxon>
        <taxon>Dothideomycetes</taxon>
        <taxon>Pleosporomycetidae</taxon>
        <taxon>Pleosporales</taxon>
        <taxon>Pleosporineae</taxon>
        <taxon>Didymellaceae</taxon>
        <taxon>Macroventuria</taxon>
    </lineage>
</organism>
<dbReference type="Proteomes" id="UP000799754">
    <property type="component" value="Unassembled WGS sequence"/>
</dbReference>
<comment type="caution">
    <text evidence="1">The sequence shown here is derived from an EMBL/GenBank/DDBJ whole genome shotgun (WGS) entry which is preliminary data.</text>
</comment>
<keyword evidence="2" id="KW-1185">Reference proteome</keyword>
<dbReference type="EMBL" id="MU006744">
    <property type="protein sequence ID" value="KAF2622543.1"/>
    <property type="molecule type" value="Genomic_DNA"/>
</dbReference>
<reference evidence="1" key="1">
    <citation type="journal article" date="2020" name="Stud. Mycol.">
        <title>101 Dothideomycetes genomes: a test case for predicting lifestyles and emergence of pathogens.</title>
        <authorList>
            <person name="Haridas S."/>
            <person name="Albert R."/>
            <person name="Binder M."/>
            <person name="Bloem J."/>
            <person name="Labutti K."/>
            <person name="Salamov A."/>
            <person name="Andreopoulos B."/>
            <person name="Baker S."/>
            <person name="Barry K."/>
            <person name="Bills G."/>
            <person name="Bluhm B."/>
            <person name="Cannon C."/>
            <person name="Castanera R."/>
            <person name="Culley D."/>
            <person name="Daum C."/>
            <person name="Ezra D."/>
            <person name="Gonzalez J."/>
            <person name="Henrissat B."/>
            <person name="Kuo A."/>
            <person name="Liang C."/>
            <person name="Lipzen A."/>
            <person name="Lutzoni F."/>
            <person name="Magnuson J."/>
            <person name="Mondo S."/>
            <person name="Nolan M."/>
            <person name="Ohm R."/>
            <person name="Pangilinan J."/>
            <person name="Park H.-J."/>
            <person name="Ramirez L."/>
            <person name="Alfaro M."/>
            <person name="Sun H."/>
            <person name="Tritt A."/>
            <person name="Yoshinaga Y."/>
            <person name="Zwiers L.-H."/>
            <person name="Turgeon B."/>
            <person name="Goodwin S."/>
            <person name="Spatafora J."/>
            <person name="Crous P."/>
            <person name="Grigoriev I."/>
        </authorList>
    </citation>
    <scope>NUCLEOTIDE SEQUENCE</scope>
    <source>
        <strain evidence="1">CBS 525.71</strain>
    </source>
</reference>
<accession>A0ACB6RLD7</accession>
<proteinExistence type="predicted"/>
<gene>
    <name evidence="1" type="ORF">BU25DRAFT_210503</name>
</gene>
<protein>
    <submittedName>
        <fullName evidence="1">Uncharacterized protein</fullName>
    </submittedName>
</protein>